<keyword evidence="3" id="KW-1185">Reference proteome</keyword>
<evidence type="ECO:0000313" key="2">
    <source>
        <dbReference type="EnsemblPlants" id="OGLUM03G25740.1"/>
    </source>
</evidence>
<name>A0A0D9ZA60_9ORYZ</name>
<reference evidence="2" key="1">
    <citation type="submission" date="2015-04" db="UniProtKB">
        <authorList>
            <consortium name="EnsemblPlants"/>
        </authorList>
    </citation>
    <scope>IDENTIFICATION</scope>
</reference>
<dbReference type="PANTHER" id="PTHR24361:SF844">
    <property type="entry name" value="MITOGEN ACTIVATED PROTEIN KINASE KINASE 1.2"/>
    <property type="match status" value="1"/>
</dbReference>
<evidence type="ECO:0000259" key="1">
    <source>
        <dbReference type="PROSITE" id="PS50011"/>
    </source>
</evidence>
<dbReference type="SMART" id="SM00220">
    <property type="entry name" value="S_TKc"/>
    <property type="match status" value="1"/>
</dbReference>
<dbReference type="SUPFAM" id="SSF56112">
    <property type="entry name" value="Protein kinase-like (PK-like)"/>
    <property type="match status" value="1"/>
</dbReference>
<evidence type="ECO:0000313" key="3">
    <source>
        <dbReference type="Proteomes" id="UP000026961"/>
    </source>
</evidence>
<dbReference type="eggNOG" id="KOG0581">
    <property type="taxonomic scope" value="Eukaryota"/>
</dbReference>
<accession>A0A0D9ZA60</accession>
<dbReference type="InterPro" id="IPR008271">
    <property type="entry name" value="Ser/Thr_kinase_AS"/>
</dbReference>
<proteinExistence type="predicted"/>
<dbReference type="PROSITE" id="PS00108">
    <property type="entry name" value="PROTEIN_KINASE_ST"/>
    <property type="match status" value="1"/>
</dbReference>
<sequence length="199" mass="22085">MGSSPSPPWGSSALLIGLLESLLPSRAPHRFVHRDLKPSNLLFGADGEVKIADFGAGKLDPCASYVRTEAYTSPERFDPEAYSSDYDPYAVDRSLSCTWAIHFLLLPVGQWPNWPALMCVICFNRSTRRRRSRSPRARIFGTYVAQCLEKKASRRASVGELLEHLFVAEQDAANAQRASCRARTPGDVGSFLLRRARVG</sequence>
<reference evidence="2" key="2">
    <citation type="submission" date="2018-05" db="EMBL/GenBank/DDBJ databases">
        <title>OgluRS3 (Oryza glumaepatula Reference Sequence Version 3).</title>
        <authorList>
            <person name="Zhang J."/>
            <person name="Kudrna D."/>
            <person name="Lee S."/>
            <person name="Talag J."/>
            <person name="Welchert J."/>
            <person name="Wing R.A."/>
        </authorList>
    </citation>
    <scope>NUCLEOTIDE SEQUENCE [LARGE SCALE GENOMIC DNA]</scope>
</reference>
<dbReference type="Proteomes" id="UP000026961">
    <property type="component" value="Chromosome 3"/>
</dbReference>
<dbReference type="GO" id="GO:0004674">
    <property type="term" value="F:protein serine/threonine kinase activity"/>
    <property type="evidence" value="ECO:0007669"/>
    <property type="project" value="TreeGrafter"/>
</dbReference>
<dbReference type="HOGENOM" id="CLU_1374124_0_0_1"/>
<dbReference type="Gene3D" id="1.10.510.10">
    <property type="entry name" value="Transferase(Phosphotransferase) domain 1"/>
    <property type="match status" value="1"/>
</dbReference>
<organism evidence="2">
    <name type="scientific">Oryza glumipatula</name>
    <dbReference type="NCBI Taxonomy" id="40148"/>
    <lineage>
        <taxon>Eukaryota</taxon>
        <taxon>Viridiplantae</taxon>
        <taxon>Streptophyta</taxon>
        <taxon>Embryophyta</taxon>
        <taxon>Tracheophyta</taxon>
        <taxon>Spermatophyta</taxon>
        <taxon>Magnoliopsida</taxon>
        <taxon>Liliopsida</taxon>
        <taxon>Poales</taxon>
        <taxon>Poaceae</taxon>
        <taxon>BOP clade</taxon>
        <taxon>Oryzoideae</taxon>
        <taxon>Oryzeae</taxon>
        <taxon>Oryzinae</taxon>
        <taxon>Oryza</taxon>
    </lineage>
</organism>
<dbReference type="PANTHER" id="PTHR24361">
    <property type="entry name" value="MITOGEN-ACTIVATED KINASE KINASE KINASE"/>
    <property type="match status" value="1"/>
</dbReference>
<feature type="domain" description="Protein kinase" evidence="1">
    <location>
        <begin position="1"/>
        <end position="167"/>
    </location>
</feature>
<protein>
    <recommendedName>
        <fullName evidence="1">Protein kinase domain-containing protein</fullName>
    </recommendedName>
</protein>
<dbReference type="InterPro" id="IPR011009">
    <property type="entry name" value="Kinase-like_dom_sf"/>
</dbReference>
<dbReference type="EnsemblPlants" id="OGLUM03G25740.1">
    <property type="protein sequence ID" value="OGLUM03G25740.1"/>
    <property type="gene ID" value="OGLUM03G25740"/>
</dbReference>
<dbReference type="AlphaFoldDB" id="A0A0D9ZA60"/>
<dbReference type="PROSITE" id="PS50011">
    <property type="entry name" value="PROTEIN_KINASE_DOM"/>
    <property type="match status" value="1"/>
</dbReference>
<dbReference type="Gramene" id="OGLUM03G25740.1">
    <property type="protein sequence ID" value="OGLUM03G25740.1"/>
    <property type="gene ID" value="OGLUM03G25740"/>
</dbReference>
<dbReference type="Pfam" id="PF00069">
    <property type="entry name" value="Pkinase"/>
    <property type="match status" value="1"/>
</dbReference>
<dbReference type="InterPro" id="IPR053235">
    <property type="entry name" value="Ser_Thr_kinase"/>
</dbReference>
<dbReference type="GO" id="GO:0005737">
    <property type="term" value="C:cytoplasm"/>
    <property type="evidence" value="ECO:0007669"/>
    <property type="project" value="TreeGrafter"/>
</dbReference>
<dbReference type="InterPro" id="IPR000719">
    <property type="entry name" value="Prot_kinase_dom"/>
</dbReference>
<dbReference type="STRING" id="40148.A0A0D9ZA60"/>
<dbReference type="GO" id="GO:0005524">
    <property type="term" value="F:ATP binding"/>
    <property type="evidence" value="ECO:0007669"/>
    <property type="project" value="InterPro"/>
</dbReference>